<dbReference type="PANTHER" id="PTHR45229">
    <property type="entry name" value="CONSTITUTIVE ORNITHINE DECARBOXYLASE"/>
    <property type="match status" value="1"/>
</dbReference>
<dbReference type="Pfam" id="PF01276">
    <property type="entry name" value="OKR_DC_1"/>
    <property type="match status" value="2"/>
</dbReference>
<dbReference type="EMBL" id="KT944070">
    <property type="protein sequence ID" value="ALU64464.1"/>
    <property type="molecule type" value="Genomic_DNA"/>
</dbReference>
<feature type="domain" description="Orn/Lys/Arg decarboxylases family 1 pyridoxal-P attachment site" evidence="1">
    <location>
        <begin position="163"/>
        <end position="388"/>
    </location>
</feature>
<dbReference type="GO" id="GO:0008792">
    <property type="term" value="F:arginine decarboxylase activity"/>
    <property type="evidence" value="ECO:0007669"/>
    <property type="project" value="TreeGrafter"/>
</dbReference>
<dbReference type="GO" id="GO:0030170">
    <property type="term" value="F:pyridoxal phosphate binding"/>
    <property type="evidence" value="ECO:0007669"/>
    <property type="project" value="TreeGrafter"/>
</dbReference>
<dbReference type="PANTHER" id="PTHR45229:SF3">
    <property type="entry name" value="BIODEGRADATIVE ARGININE DECARBOXYLASE"/>
    <property type="match status" value="1"/>
</dbReference>
<name>A0A0U3I623_RHILV</name>
<dbReference type="InterPro" id="IPR000310">
    <property type="entry name" value="Orn/Lys/Arg_deCO2ase_major_dom"/>
</dbReference>
<evidence type="ECO:0000313" key="2">
    <source>
        <dbReference type="EMBL" id="ALU64464.1"/>
    </source>
</evidence>
<dbReference type="InterPro" id="IPR015421">
    <property type="entry name" value="PyrdxlP-dep_Trfase_major"/>
</dbReference>
<protein>
    <submittedName>
        <fullName evidence="2">Arginine/lysine/ornithine decarboxylase</fullName>
    </submittedName>
</protein>
<evidence type="ECO:0000259" key="1">
    <source>
        <dbReference type="Pfam" id="PF01276"/>
    </source>
</evidence>
<accession>A0A0U3I623</accession>
<dbReference type="Gene3D" id="3.90.100.10">
    <property type="entry name" value="Orn/Lys/Arg decarboxylase, C-terminal domain"/>
    <property type="match status" value="1"/>
</dbReference>
<sequence>MAALPDVVVLIVGTHSAAEQKALRRHLQRKRSVDDVFVIRTVFVRSFDEAWNATLDNTKIQAVVIRNGFPLRSQDCHLATSHWGLEGLDADIEAVPESELGPTLGRLIAEFRPELDLYLFTDGNVEEIPAHTGETFKRIFFREEDCDELYPSIIRNVVQRYDTPFFFALRDHAKLPVSNFHALPVSRGKSIRHSNWIGDFEQFYGTGLFSAESSATSGGLDSLLNPRGPLKIAQEYAARAFGAKRCFFGTNGTSTANKMVVQALFGPDDVVLVDHNCHKSNHYALALAGARPVYLDPYPLNDYSIYGAVRLRELKRVLLAHKRAGTIDSVRGVVLTNSTFDGIVYTPQRVMEECLAIAPHLIFMWDEAWFAFACAHPTYRQRTAMKSAANLSAMLQDPDYAASYEAFSAEFNAEAWKDDERILNARLLPDPSKARSRVYATQSTHKSLTALRQATMTLVWDEEFEQKTEENFNDALMTHTSTSPNYQLLASLDVARRQVEMEGYGLVKRMRELAVGLPEQLSCDPLLKKYFRVIGVDGFVPREYRESNAESYFDEKTGWSNFETAWRMDEFVLDPTHLTLEISATGLSGNAFKDKLMNEHEIQINKTTRNTALFIVNIGSTRSQIAHLIGALKKIARETNEKVRDLSTSQRSSHDLISLTQEQPPLPNFSAFHPAFRAMDSAINLGTTDGDIRSARSLSRDPANCEYLPLDKAEGAIAGGRKLVSASLVTPYPPGSAILVWGQLISPEILQYLCALDVCEIHGFRRELGLRVFREETLRRVLDAQKSSPEHGGAS</sequence>
<dbReference type="GO" id="GO:0006527">
    <property type="term" value="P:L-arginine catabolic process"/>
    <property type="evidence" value="ECO:0007669"/>
    <property type="project" value="TreeGrafter"/>
</dbReference>
<feature type="domain" description="Orn/Lys/Arg decarboxylases family 1 pyridoxal-P attachment site" evidence="1">
    <location>
        <begin position="433"/>
        <end position="623"/>
    </location>
</feature>
<dbReference type="Gene3D" id="3.40.640.10">
    <property type="entry name" value="Type I PLP-dependent aspartate aminotransferase-like (Major domain)"/>
    <property type="match status" value="1"/>
</dbReference>
<dbReference type="InterPro" id="IPR011193">
    <property type="entry name" value="Orn/lys/arg_de-COase"/>
</dbReference>
<dbReference type="InterPro" id="IPR015424">
    <property type="entry name" value="PyrdxlP-dep_Trfase"/>
</dbReference>
<dbReference type="AlphaFoldDB" id="A0A0U3I623"/>
<dbReference type="GO" id="GO:0005829">
    <property type="term" value="C:cytosol"/>
    <property type="evidence" value="ECO:0007669"/>
    <property type="project" value="TreeGrafter"/>
</dbReference>
<organism evidence="2">
    <name type="scientific">Rhizobium leguminosarum bv. viciae</name>
    <dbReference type="NCBI Taxonomy" id="387"/>
    <lineage>
        <taxon>Bacteria</taxon>
        <taxon>Pseudomonadati</taxon>
        <taxon>Pseudomonadota</taxon>
        <taxon>Alphaproteobacteria</taxon>
        <taxon>Hyphomicrobiales</taxon>
        <taxon>Rhizobiaceae</taxon>
        <taxon>Rhizobium/Agrobacterium group</taxon>
        <taxon>Rhizobium</taxon>
    </lineage>
</organism>
<proteinExistence type="predicted"/>
<dbReference type="SUPFAM" id="SSF53383">
    <property type="entry name" value="PLP-dependent transferases"/>
    <property type="match status" value="1"/>
</dbReference>
<reference evidence="2" key="1">
    <citation type="submission" date="2015-10" db="EMBL/GenBank/DDBJ databases">
        <title>Comparative analysis of sym-gene organization in Rhizobium leguminosarum bv. viciae strains, isolated from different host plants and demonstrating clear differences in symbiotic specificity.</title>
        <authorList>
            <person name="Chirak E.R."/>
            <person name="Kimeklis A.K."/>
            <person name="Andronov E.E."/>
        </authorList>
    </citation>
    <scope>NUCLEOTIDE SEQUENCE</scope>
    <source>
        <strain evidence="2">Vaf12</strain>
    </source>
</reference>